<comment type="catalytic activity">
    <reaction evidence="18">
        <text>3-O-(beta-D-GlcA-(1-&gt;3)-beta-D-Gal-(1-&gt;3)-beta-D-Gal-(1-&gt;4)-beta-D-Xyl)-L-seryl-[protein] + UDP-N-acetyl-alpha-D-glucosamine = 3-O-(alpha-D-GlcNAc-(1-&gt;4)-beta-D-GlcA-(1-&gt;3)-beta-D-Gal-(1-&gt;3)-beta-D-Gal-(1-&gt;4)-beta-D-Xyl)-L-seryl-[protein] + UDP + H(+)</text>
        <dbReference type="Rhea" id="RHEA:16221"/>
        <dbReference type="Rhea" id="RHEA-COMP:12573"/>
        <dbReference type="Rhea" id="RHEA-COMP:12574"/>
        <dbReference type="ChEBI" id="CHEBI:15378"/>
        <dbReference type="ChEBI" id="CHEBI:57705"/>
        <dbReference type="ChEBI" id="CHEBI:58223"/>
        <dbReference type="ChEBI" id="CHEBI:132093"/>
        <dbReference type="ChEBI" id="CHEBI:132104"/>
        <dbReference type="EC" id="2.4.1.223"/>
    </reaction>
</comment>
<gene>
    <name evidence="23" type="primary">EXTL3</name>
    <name evidence="23" type="ORF">OS493_029501</name>
</gene>
<dbReference type="Pfam" id="PF03016">
    <property type="entry name" value="Exostosin_GT47"/>
    <property type="match status" value="1"/>
</dbReference>
<accession>A0A9W9YC66</accession>
<comment type="pathway">
    <text evidence="4">Glycan metabolism; heparan sulfate biosynthesis.</text>
</comment>
<evidence type="ECO:0000256" key="19">
    <source>
        <dbReference type="ARBA" id="ARBA00066812"/>
    </source>
</evidence>
<dbReference type="GO" id="GO:0005789">
    <property type="term" value="C:endoplasmic reticulum membrane"/>
    <property type="evidence" value="ECO:0007669"/>
    <property type="project" value="UniProtKB-SubCell"/>
</dbReference>
<keyword evidence="7 23" id="KW-0808">Transferase</keyword>
<keyword evidence="15" id="KW-1015">Disulfide bond</keyword>
<evidence type="ECO:0000256" key="17">
    <source>
        <dbReference type="ARBA" id="ARBA00023211"/>
    </source>
</evidence>
<dbReference type="GO" id="GO:0046872">
    <property type="term" value="F:metal ion binding"/>
    <property type="evidence" value="ECO:0007669"/>
    <property type="project" value="UniProtKB-KW"/>
</dbReference>
<evidence type="ECO:0000256" key="20">
    <source>
        <dbReference type="SAM" id="Coils"/>
    </source>
</evidence>
<dbReference type="FunFam" id="3.90.550.10:FF:000033">
    <property type="entry name" value="Exostosin-like glycosyltransferase 3"/>
    <property type="match status" value="1"/>
</dbReference>
<evidence type="ECO:0000256" key="3">
    <source>
        <dbReference type="ARBA" id="ARBA00004648"/>
    </source>
</evidence>
<dbReference type="SUPFAM" id="SSF53448">
    <property type="entry name" value="Nucleotide-diphospho-sugar transferases"/>
    <property type="match status" value="1"/>
</dbReference>
<dbReference type="Proteomes" id="UP001163046">
    <property type="component" value="Unassembled WGS sequence"/>
</dbReference>
<evidence type="ECO:0000256" key="14">
    <source>
        <dbReference type="ARBA" id="ARBA00023136"/>
    </source>
</evidence>
<evidence type="ECO:0000256" key="10">
    <source>
        <dbReference type="ARBA" id="ARBA00022824"/>
    </source>
</evidence>
<protein>
    <recommendedName>
        <fullName evidence="19">glucuronosyl-galactosyl-proteoglycan 4-alpha-N-acetylglucosaminyltransferase</fullName>
        <ecNumber evidence="19">2.4.1.223</ecNumber>
    </recommendedName>
</protein>
<organism evidence="23 24">
    <name type="scientific">Desmophyllum pertusum</name>
    <dbReference type="NCBI Taxonomy" id="174260"/>
    <lineage>
        <taxon>Eukaryota</taxon>
        <taxon>Metazoa</taxon>
        <taxon>Cnidaria</taxon>
        <taxon>Anthozoa</taxon>
        <taxon>Hexacorallia</taxon>
        <taxon>Scleractinia</taxon>
        <taxon>Caryophylliina</taxon>
        <taxon>Caryophylliidae</taxon>
        <taxon>Desmophyllum</taxon>
    </lineage>
</organism>
<dbReference type="CDD" id="cd00761">
    <property type="entry name" value="Glyco_tranf_GTA_type"/>
    <property type="match status" value="1"/>
</dbReference>
<keyword evidence="24" id="KW-1185">Reference proteome</keyword>
<dbReference type="AlphaFoldDB" id="A0A9W9YC66"/>
<comment type="cofactor">
    <cofactor evidence="1">
        <name>Mn(2+)</name>
        <dbReference type="ChEBI" id="CHEBI:29035"/>
    </cofactor>
</comment>
<dbReference type="InterPro" id="IPR029044">
    <property type="entry name" value="Nucleotide-diphossugar_trans"/>
</dbReference>
<keyword evidence="11" id="KW-0735">Signal-anchor</keyword>
<comment type="similarity">
    <text evidence="5">Belongs to the glycosyltransferase 47 family.</text>
</comment>
<keyword evidence="10" id="KW-0256">Endoplasmic reticulum</keyword>
<evidence type="ECO:0000256" key="11">
    <source>
        <dbReference type="ARBA" id="ARBA00022968"/>
    </source>
</evidence>
<feature type="domain" description="Glycosyl transferase 64" evidence="22">
    <location>
        <begin position="638"/>
        <end position="879"/>
    </location>
</feature>
<feature type="coiled-coil region" evidence="20">
    <location>
        <begin position="64"/>
        <end position="98"/>
    </location>
</feature>
<evidence type="ECO:0000256" key="15">
    <source>
        <dbReference type="ARBA" id="ARBA00023157"/>
    </source>
</evidence>
<dbReference type="Gene3D" id="3.90.550.10">
    <property type="entry name" value="Spore Coat Polysaccharide Biosynthesis Protein SpsA, Chain A"/>
    <property type="match status" value="1"/>
</dbReference>
<dbReference type="InterPro" id="IPR040911">
    <property type="entry name" value="Exostosin_GT47"/>
</dbReference>
<evidence type="ECO:0000256" key="5">
    <source>
        <dbReference type="ARBA" id="ARBA00010271"/>
    </source>
</evidence>
<dbReference type="InterPro" id="IPR004263">
    <property type="entry name" value="Exostosin"/>
</dbReference>
<evidence type="ECO:0000256" key="13">
    <source>
        <dbReference type="ARBA" id="ARBA00023034"/>
    </source>
</evidence>
<dbReference type="OrthoDB" id="5954868at2759"/>
<dbReference type="PANTHER" id="PTHR48261:SF4">
    <property type="entry name" value="EXOSTOSIN LIKE GLYCOSYLTRANSFERASE 3"/>
    <property type="match status" value="1"/>
</dbReference>
<dbReference type="GO" id="GO:0005794">
    <property type="term" value="C:Golgi apparatus"/>
    <property type="evidence" value="ECO:0007669"/>
    <property type="project" value="UniProtKB-SubCell"/>
</dbReference>
<dbReference type="GO" id="GO:0001888">
    <property type="term" value="F:glucuronyl-galactosyl-proteoglycan 4-alpha-N-acetylglucosaminyltransferase activity"/>
    <property type="evidence" value="ECO:0007669"/>
    <property type="project" value="UniProtKB-EC"/>
</dbReference>
<evidence type="ECO:0000256" key="18">
    <source>
        <dbReference type="ARBA" id="ARBA00050948"/>
    </source>
</evidence>
<reference evidence="23" key="1">
    <citation type="submission" date="2023-01" db="EMBL/GenBank/DDBJ databases">
        <title>Genome assembly of the deep-sea coral Lophelia pertusa.</title>
        <authorList>
            <person name="Herrera S."/>
            <person name="Cordes E."/>
        </authorList>
    </citation>
    <scope>NUCLEOTIDE SEQUENCE</scope>
    <source>
        <strain evidence="23">USNM1676648</strain>
        <tissue evidence="23">Polyp</tissue>
    </source>
</reference>
<evidence type="ECO:0000256" key="7">
    <source>
        <dbReference type="ARBA" id="ARBA00022679"/>
    </source>
</evidence>
<dbReference type="GO" id="GO:0015012">
    <property type="term" value="P:heparan sulfate proteoglycan biosynthetic process"/>
    <property type="evidence" value="ECO:0007669"/>
    <property type="project" value="UniProtKB-ARBA"/>
</dbReference>
<comment type="subcellular location">
    <subcellularLocation>
        <location evidence="3">Endoplasmic reticulum membrane</location>
        <topology evidence="3">Single-pass type II membrane protein</topology>
    </subcellularLocation>
    <subcellularLocation>
        <location evidence="2">Golgi apparatus</location>
    </subcellularLocation>
</comment>
<keyword evidence="8" id="KW-0812">Transmembrane</keyword>
<dbReference type="EMBL" id="MU827807">
    <property type="protein sequence ID" value="KAJ7325638.1"/>
    <property type="molecule type" value="Genomic_DNA"/>
</dbReference>
<evidence type="ECO:0000313" key="23">
    <source>
        <dbReference type="EMBL" id="KAJ7325638.1"/>
    </source>
</evidence>
<proteinExistence type="inferred from homology"/>
<feature type="domain" description="Exostosin GT47" evidence="21">
    <location>
        <begin position="195"/>
        <end position="483"/>
    </location>
</feature>
<name>A0A9W9YC66_9CNID</name>
<keyword evidence="12" id="KW-1133">Transmembrane helix</keyword>
<evidence type="ECO:0000256" key="9">
    <source>
        <dbReference type="ARBA" id="ARBA00022723"/>
    </source>
</evidence>
<keyword evidence="6 23" id="KW-0328">Glycosyltransferase</keyword>
<evidence type="ECO:0000256" key="8">
    <source>
        <dbReference type="ARBA" id="ARBA00022692"/>
    </source>
</evidence>
<comment type="caution">
    <text evidence="23">The sequence shown here is derived from an EMBL/GenBank/DDBJ whole genome shotgun (WGS) entry which is preliminary data.</text>
</comment>
<keyword evidence="14" id="KW-0472">Membrane</keyword>
<keyword evidence="17" id="KW-0464">Manganese</keyword>
<keyword evidence="13" id="KW-0333">Golgi apparatus</keyword>
<evidence type="ECO:0000259" key="21">
    <source>
        <dbReference type="Pfam" id="PF03016"/>
    </source>
</evidence>
<evidence type="ECO:0000256" key="16">
    <source>
        <dbReference type="ARBA" id="ARBA00023180"/>
    </source>
</evidence>
<dbReference type="PANTHER" id="PTHR48261">
    <property type="entry name" value="ACETYLGLUCOSAMINYLTRANSFERASE"/>
    <property type="match status" value="1"/>
</dbReference>
<dbReference type="EC" id="2.4.1.223" evidence="19"/>
<evidence type="ECO:0000256" key="2">
    <source>
        <dbReference type="ARBA" id="ARBA00004555"/>
    </source>
</evidence>
<keyword evidence="9" id="KW-0479">Metal-binding</keyword>
<evidence type="ECO:0000256" key="6">
    <source>
        <dbReference type="ARBA" id="ARBA00022676"/>
    </source>
</evidence>
<evidence type="ECO:0000256" key="12">
    <source>
        <dbReference type="ARBA" id="ARBA00022989"/>
    </source>
</evidence>
<evidence type="ECO:0000259" key="22">
    <source>
        <dbReference type="Pfam" id="PF09258"/>
    </source>
</evidence>
<keyword evidence="20" id="KW-0175">Coiled coil</keyword>
<dbReference type="InterPro" id="IPR015338">
    <property type="entry name" value="GT64_dom"/>
</dbReference>
<dbReference type="Pfam" id="PF09258">
    <property type="entry name" value="Glyco_transf_64"/>
    <property type="match status" value="1"/>
</dbReference>
<evidence type="ECO:0000256" key="4">
    <source>
        <dbReference type="ARBA" id="ARBA00005093"/>
    </source>
</evidence>
<keyword evidence="16" id="KW-0325">Glycoprotein</keyword>
<evidence type="ECO:0000313" key="24">
    <source>
        <dbReference type="Proteomes" id="UP001163046"/>
    </source>
</evidence>
<evidence type="ECO:0000256" key="1">
    <source>
        <dbReference type="ARBA" id="ARBA00001936"/>
    </source>
</evidence>
<sequence length="894" mass="101894">MMHILMYKLKDSSLGRLVAFLLVFALVVPLITHYHLAKDTVPSSKSTRINFQSRTKLDRPADRADSLLDRLDELKYEVEEQERIKLSLANELRELEGKKNWLLKAVSNFSRKAESARTQSEHYHSDVLRARRDLELIRLAKIKANDCPQLPHLKLPQKLNVASIGDDGPLPDQSVLSNCQLHNCFDFSRCSFSSGFPVFVYERPFGHLPSDSKAMELIQLLKESPYYTSEPEKACLHVVIVGPAEAIQQQRSNSDVETDLHSLPYWGKSGKNHLLLELKTDKGHSTSILSSNINTGLALIARSTFPKGRVYRRGFDIVVPPSNGPTRGDVWELAALQLPSKRKYLLSFQAEHTDHLTEPMAVLRDQLHEISREAKDFFIELYLSKLESLNSKRSSEWLLWGSHVNRSDVLRQSTFTLIVGTNSVSSSWDSFHIRLLEALQFGAIPVVLSSNAILPFNDMIDWRKATIILSQARLPELNVLLRTITNDDILDMRRQGRFLWETYLSTTDAVLKTVLATLRTRLSIPAHHVPASPTPSVFSESKPPVTGSADPDAVISLPMESPTFIRNLTSTVVDAYNIWNFPPGSFRMYPSTPFSPVLPSSAPLRNSSKGFELIGDGMGGAGVEFSKALGGNYPAEQFTIVILTYERELLLIEAIQRLVGLQYLNKVVVVWNSPDPPSLSLRWPDIGVPVHVVKVAKNSLNNRFIPYDVIETDAIFAVDDDVEMRHDEILLGFRVWRENRDVIVGFPGRYHSWDSQNQQWQYNPEYSCELSMILTGAAFYHKYYGYLYTHWMSQAIREKVDEYMNCEDLAMNFLVSHITRKPPIKVTSRWTFSCPNCPISLWEDKTHFDERSKCINFFVEVYGYMPLLRTQFRADSVLFKTRLPVTKEKCFKYV</sequence>